<gene>
    <name evidence="1" type="primary">pseF</name>
    <name evidence="1" type="ORF">DDZ13_01425</name>
</gene>
<dbReference type="RefSeq" id="WP_110129640.1">
    <property type="nucleotide sequence ID" value="NZ_QHJQ01000001.1"/>
</dbReference>
<keyword evidence="1" id="KW-0808">Transferase</keyword>
<reference evidence="1 2" key="1">
    <citation type="submission" date="2018-05" db="EMBL/GenBank/DDBJ databases">
        <title>Coraliomargarita sinensis sp. nov., isolated from a marine solar saltern.</title>
        <authorList>
            <person name="Zhou L.Y."/>
        </authorList>
    </citation>
    <scope>NUCLEOTIDE SEQUENCE [LARGE SCALE GENOMIC DNA]</scope>
    <source>
        <strain evidence="1 2">WN38</strain>
    </source>
</reference>
<dbReference type="InterPro" id="IPR029044">
    <property type="entry name" value="Nucleotide-diphossugar_trans"/>
</dbReference>
<dbReference type="InterPro" id="IPR003329">
    <property type="entry name" value="Cytidylyl_trans"/>
</dbReference>
<dbReference type="SUPFAM" id="SSF53448">
    <property type="entry name" value="Nucleotide-diphospho-sugar transferases"/>
    <property type="match status" value="1"/>
</dbReference>
<dbReference type="PANTHER" id="PTHR21485:SF6">
    <property type="entry name" value="N-ACYLNEURAMINATE CYTIDYLYLTRANSFERASE-RELATED"/>
    <property type="match status" value="1"/>
</dbReference>
<dbReference type="OrthoDB" id="9805604at2"/>
<name>A0A317ZQ66_9BACT</name>
<accession>A0A317ZQ66</accession>
<dbReference type="AlphaFoldDB" id="A0A317ZQ66"/>
<keyword evidence="2" id="KW-1185">Reference proteome</keyword>
<organism evidence="1 2">
    <name type="scientific">Coraliomargarita sinensis</name>
    <dbReference type="NCBI Taxonomy" id="2174842"/>
    <lineage>
        <taxon>Bacteria</taxon>
        <taxon>Pseudomonadati</taxon>
        <taxon>Verrucomicrobiota</taxon>
        <taxon>Opitutia</taxon>
        <taxon>Puniceicoccales</taxon>
        <taxon>Coraliomargaritaceae</taxon>
        <taxon>Coraliomargarita</taxon>
    </lineage>
</organism>
<sequence>MNLAIIPARGASKRIPRKNIRNFSGRPMIAWSIEAAREAGCFERIIVSTDDREIAEVAESYGAEVPFIRPADLSDDHTPTIPVIRHAIDQLEAEGCRPDYICCLYATAPFVTAELLRQGLADLRANPDTEFVFSATEFNFPIWRSLKLKPSGTATMNWPEHEMTRSQDLPPAYHDAGQFYWGTPEAYQKNEGIFSAKCRLCLVPSYRVQDIDTEDDWRRAELAFQALKTKETS</sequence>
<dbReference type="NCBIfam" id="TIGR03584">
    <property type="entry name" value="PseF"/>
    <property type="match status" value="1"/>
</dbReference>
<dbReference type="CDD" id="cd02513">
    <property type="entry name" value="CMP-NeuAc_Synthase"/>
    <property type="match status" value="1"/>
</dbReference>
<dbReference type="PANTHER" id="PTHR21485">
    <property type="entry name" value="HAD SUPERFAMILY MEMBERS CMAS AND KDSC"/>
    <property type="match status" value="1"/>
</dbReference>
<comment type="caution">
    <text evidence="1">The sequence shown here is derived from an EMBL/GenBank/DDBJ whole genome shotgun (WGS) entry which is preliminary data.</text>
</comment>
<proteinExistence type="predicted"/>
<dbReference type="Gene3D" id="3.90.550.10">
    <property type="entry name" value="Spore Coat Polysaccharide Biosynthesis Protein SpsA, Chain A"/>
    <property type="match status" value="1"/>
</dbReference>
<dbReference type="EMBL" id="QHJQ01000001">
    <property type="protein sequence ID" value="PXA05561.1"/>
    <property type="molecule type" value="Genomic_DNA"/>
</dbReference>
<dbReference type="InterPro" id="IPR020039">
    <property type="entry name" value="PseF"/>
</dbReference>
<dbReference type="Pfam" id="PF02348">
    <property type="entry name" value="CTP_transf_3"/>
    <property type="match status" value="1"/>
</dbReference>
<dbReference type="InterPro" id="IPR050793">
    <property type="entry name" value="CMP-NeuNAc_synthase"/>
</dbReference>
<dbReference type="InParanoid" id="A0A317ZQ66"/>
<evidence type="ECO:0000313" key="1">
    <source>
        <dbReference type="EMBL" id="PXA05561.1"/>
    </source>
</evidence>
<dbReference type="GO" id="GO:0008781">
    <property type="term" value="F:N-acylneuraminate cytidylyltransferase activity"/>
    <property type="evidence" value="ECO:0007669"/>
    <property type="project" value="TreeGrafter"/>
</dbReference>
<protein>
    <submittedName>
        <fullName evidence="1">Pseudaminic acid cytidylyltransferase</fullName>
    </submittedName>
</protein>
<evidence type="ECO:0000313" key="2">
    <source>
        <dbReference type="Proteomes" id="UP000247099"/>
    </source>
</evidence>
<dbReference type="Proteomes" id="UP000247099">
    <property type="component" value="Unassembled WGS sequence"/>
</dbReference>
<keyword evidence="1" id="KW-0548">Nucleotidyltransferase</keyword>